<dbReference type="InterPro" id="IPR044855">
    <property type="entry name" value="CoA-Trfase_III_dom3_sf"/>
</dbReference>
<evidence type="ECO:0000313" key="2">
    <source>
        <dbReference type="EMBL" id="CAG4885170.1"/>
    </source>
</evidence>
<dbReference type="EMBL" id="CAJQUM010000001">
    <property type="protein sequence ID" value="CAG4885170.1"/>
    <property type="molecule type" value="Genomic_DNA"/>
</dbReference>
<organism evidence="2 3">
    <name type="scientific">Georgfuchsia toluolica</name>
    <dbReference type="NCBI Taxonomy" id="424218"/>
    <lineage>
        <taxon>Bacteria</taxon>
        <taxon>Pseudomonadati</taxon>
        <taxon>Pseudomonadota</taxon>
        <taxon>Betaproteobacteria</taxon>
        <taxon>Nitrosomonadales</taxon>
        <taxon>Sterolibacteriaceae</taxon>
        <taxon>Georgfuchsia</taxon>
    </lineage>
</organism>
<dbReference type="Gene3D" id="3.40.50.10540">
    <property type="entry name" value="Crotonobetainyl-coa:carnitine coa-transferase, domain 1"/>
    <property type="match status" value="1"/>
</dbReference>
<dbReference type="PANTHER" id="PTHR48207:SF3">
    <property type="entry name" value="SUCCINATE--HYDROXYMETHYLGLUTARATE COA-TRANSFERASE"/>
    <property type="match status" value="1"/>
</dbReference>
<protein>
    <submittedName>
        <fullName evidence="2">Succinyl-CoA--D-citramalate CoA-transferase</fullName>
        <ecNumber evidence="2">2.8.3.20</ecNumber>
    </submittedName>
</protein>
<reference evidence="2" key="1">
    <citation type="submission" date="2021-04" db="EMBL/GenBank/DDBJ databases">
        <authorList>
            <person name="Hornung B."/>
        </authorList>
    </citation>
    <scope>NUCLEOTIDE SEQUENCE</scope>
    <source>
        <strain evidence="2">G5G6</strain>
    </source>
</reference>
<keyword evidence="3" id="KW-1185">Reference proteome</keyword>
<sequence>MLQGFRVLDLGDEKGVYCTQLLALLGADVIKIEPVGGEKGRYRGPFYKDELDVEGSLYFQWFNTNKRSITLNLETKDGQSIFKELVKTADVVLETFPVGYLKSLGLGSEELRKINEGLIVASITPFGQTGPNKNYKSSDIITMATCGMMQVTGSPNGPPVRLGNEYSHYAPSQFASVAITAALYYRDAVSGKGQDIDISMQEAMIVYALEQHPLMTYQFTGENPRRTGFESTFVTPTGLYPAKDGWVMLTMSSAAEWDTFAKWIYEETGNERILDEKYRGAPQSRIPYVDEIAAMVKVFTGKQSRDDLFRISQERNVVIDPVRTVADVVNDPHLVQGGFWNDIDHPVVGTLKYARSPYDSPDIELRSNPAPLLGQDNEHIYCEELGIPKEKLGFLRSNGII</sequence>
<proteinExistence type="predicted"/>
<evidence type="ECO:0000313" key="3">
    <source>
        <dbReference type="Proteomes" id="UP000742786"/>
    </source>
</evidence>
<dbReference type="AlphaFoldDB" id="A0A916J704"/>
<dbReference type="InterPro" id="IPR050483">
    <property type="entry name" value="CoA-transferase_III_domain"/>
</dbReference>
<dbReference type="GO" id="GO:0043961">
    <property type="term" value="F:succinyl-CoA:(R)-citramalate CoA-transferase activity"/>
    <property type="evidence" value="ECO:0007669"/>
    <property type="project" value="UniProtKB-EC"/>
</dbReference>
<dbReference type="RefSeq" id="WP_220636941.1">
    <property type="nucleotide sequence ID" value="NZ_CAJQUM010000001.1"/>
</dbReference>
<dbReference type="Pfam" id="PF02515">
    <property type="entry name" value="CoA_transf_3"/>
    <property type="match status" value="1"/>
</dbReference>
<dbReference type="EC" id="2.8.3.20" evidence="2"/>
<dbReference type="InterPro" id="IPR003673">
    <property type="entry name" value="CoA-Trfase_fam_III"/>
</dbReference>
<name>A0A916J704_9PROT</name>
<accession>A0A916J704</accession>
<comment type="caution">
    <text evidence="2">The sequence shown here is derived from an EMBL/GenBank/DDBJ whole genome shotgun (WGS) entry which is preliminary data.</text>
</comment>
<dbReference type="PANTHER" id="PTHR48207">
    <property type="entry name" value="SUCCINATE--HYDROXYMETHYLGLUTARATE COA-TRANSFERASE"/>
    <property type="match status" value="1"/>
</dbReference>
<keyword evidence="1 2" id="KW-0808">Transferase</keyword>
<evidence type="ECO:0000256" key="1">
    <source>
        <dbReference type="ARBA" id="ARBA00022679"/>
    </source>
</evidence>
<dbReference type="Gene3D" id="3.30.1540.10">
    <property type="entry name" value="formyl-coa transferase, domain 3"/>
    <property type="match status" value="1"/>
</dbReference>
<dbReference type="InterPro" id="IPR023606">
    <property type="entry name" value="CoA-Trfase_III_dom_1_sf"/>
</dbReference>
<dbReference type="Proteomes" id="UP000742786">
    <property type="component" value="Unassembled WGS sequence"/>
</dbReference>
<dbReference type="SUPFAM" id="SSF89796">
    <property type="entry name" value="CoA-transferase family III (CaiB/BaiF)"/>
    <property type="match status" value="1"/>
</dbReference>
<gene>
    <name evidence="2" type="ORF">GTOL_13053</name>
</gene>